<name>A0A1F4X506_UNCKA</name>
<feature type="transmembrane region" description="Helical" evidence="1">
    <location>
        <begin position="305"/>
        <end position="325"/>
    </location>
</feature>
<feature type="transmembrane region" description="Helical" evidence="1">
    <location>
        <begin position="242"/>
        <end position="260"/>
    </location>
</feature>
<accession>A0A1F4X506</accession>
<feature type="transmembrane region" description="Helical" evidence="1">
    <location>
        <begin position="363"/>
        <end position="382"/>
    </location>
</feature>
<evidence type="ECO:0000313" key="3">
    <source>
        <dbReference type="Proteomes" id="UP000176815"/>
    </source>
</evidence>
<keyword evidence="1" id="KW-1133">Transmembrane helix</keyword>
<gene>
    <name evidence="2" type="ORF">A2619_04170</name>
</gene>
<proteinExistence type="predicted"/>
<feature type="transmembrane region" description="Helical" evidence="1">
    <location>
        <begin position="150"/>
        <end position="169"/>
    </location>
</feature>
<evidence type="ECO:0008006" key="4">
    <source>
        <dbReference type="Google" id="ProtNLM"/>
    </source>
</evidence>
<feature type="transmembrane region" description="Helical" evidence="1">
    <location>
        <begin position="337"/>
        <end position="357"/>
    </location>
</feature>
<feature type="transmembrane region" description="Helical" evidence="1">
    <location>
        <begin position="125"/>
        <end position="144"/>
    </location>
</feature>
<dbReference type="EMBL" id="MEWG01000039">
    <property type="protein sequence ID" value="OGC76621.1"/>
    <property type="molecule type" value="Genomic_DNA"/>
</dbReference>
<reference evidence="2 3" key="1">
    <citation type="journal article" date="2016" name="Nat. Commun.">
        <title>Thousands of microbial genomes shed light on interconnected biogeochemical processes in an aquifer system.</title>
        <authorList>
            <person name="Anantharaman K."/>
            <person name="Brown C.T."/>
            <person name="Hug L.A."/>
            <person name="Sharon I."/>
            <person name="Castelle C.J."/>
            <person name="Probst A.J."/>
            <person name="Thomas B.C."/>
            <person name="Singh A."/>
            <person name="Wilkins M.J."/>
            <person name="Karaoz U."/>
            <person name="Brodie E.L."/>
            <person name="Williams K.H."/>
            <person name="Hubbard S.S."/>
            <person name="Banfield J.F."/>
        </authorList>
    </citation>
    <scope>NUCLEOTIDE SEQUENCE [LARGE SCALE GENOMIC DNA]</scope>
</reference>
<keyword evidence="1" id="KW-0472">Membrane</keyword>
<keyword evidence="1" id="KW-0812">Transmembrane</keyword>
<protein>
    <recommendedName>
        <fullName evidence="4">Glycosyltransferase RgtA/B/C/D-like domain-containing protein</fullName>
    </recommendedName>
</protein>
<dbReference type="AlphaFoldDB" id="A0A1F4X506"/>
<feature type="transmembrane region" description="Helical" evidence="1">
    <location>
        <begin position="92"/>
        <end position="113"/>
    </location>
</feature>
<sequence>MKKLIISLILSILICRLPFIDIKTQIVGEVGDIYQFMFLMDVSGDNLSQGNYLFSSSNRMRYPLGFDFTSTSDGALAIITGAFLCRVFPIVVSYNLTISFIVFLNLFLSLVFFEKINKLLNLRATSLAIYSSTIVFALSPYVIARTNGHPSLAFIAGFPVLTYAVIALYKKLASSQKLGKEEYITFYAGLLLISYGSIQYLIAIAWLVLLVMGGTYAYTFFSKRKVVFTGIPFLISFVFDRPLFNFSLFVAAALLFIYPYKGYLTTLMFKRVTLPPFSIFPTVYDLFIPNGYLGKFWSYINPSPVQIETVATVGFVEVILLGFLIYKTNVAWIKKTFIAGIFIYILFALHILSLPLYSEGSRLVVFLSLGLSLLILFSDSFMNKKFAATMLLLLVLERFTFAVYATDVPSKFIEDVKETPGETVLVLPFTVKDPVRNSIATFTDKKLYDGYFHRVANTPEYFEHVYNSPFENFTCSFDDIYLIYPVKPNPTDPLTLIEDLKEAEVQTIVVFKKNVINIYMPECSRALENFESVSGMLTRVAESPAYDVYIIN</sequence>
<evidence type="ECO:0000313" key="2">
    <source>
        <dbReference type="EMBL" id="OGC76621.1"/>
    </source>
</evidence>
<organism evidence="2 3">
    <name type="scientific">candidate division WWE3 bacterium RIFOXYD1_FULL_39_9</name>
    <dbReference type="NCBI Taxonomy" id="1802649"/>
    <lineage>
        <taxon>Bacteria</taxon>
        <taxon>Katanobacteria</taxon>
    </lineage>
</organism>
<evidence type="ECO:0000256" key="1">
    <source>
        <dbReference type="SAM" id="Phobius"/>
    </source>
</evidence>
<dbReference type="Proteomes" id="UP000176815">
    <property type="component" value="Unassembled WGS sequence"/>
</dbReference>
<comment type="caution">
    <text evidence="2">The sequence shown here is derived from an EMBL/GenBank/DDBJ whole genome shotgun (WGS) entry which is preliminary data.</text>
</comment>